<name>A0A316TF90_9ACTN</name>
<dbReference type="PANTHER" id="PTHR43433">
    <property type="entry name" value="HYDROLASE, ALPHA/BETA FOLD FAMILY PROTEIN"/>
    <property type="match status" value="1"/>
</dbReference>
<accession>A0A316TF90</accession>
<protein>
    <submittedName>
        <fullName evidence="2">Alpha/beta hydrolase</fullName>
    </submittedName>
</protein>
<gene>
    <name evidence="2" type="ORF">DJ010_08125</name>
</gene>
<dbReference type="Gene3D" id="3.40.50.1820">
    <property type="entry name" value="alpha/beta hydrolase"/>
    <property type="match status" value="1"/>
</dbReference>
<keyword evidence="2" id="KW-0378">Hydrolase</keyword>
<dbReference type="InterPro" id="IPR050471">
    <property type="entry name" value="AB_hydrolase"/>
</dbReference>
<dbReference type="GO" id="GO:0016787">
    <property type="term" value="F:hydrolase activity"/>
    <property type="evidence" value="ECO:0007669"/>
    <property type="project" value="UniProtKB-KW"/>
</dbReference>
<feature type="domain" description="AB hydrolase-1" evidence="1">
    <location>
        <begin position="39"/>
        <end position="139"/>
    </location>
</feature>
<comment type="caution">
    <text evidence="2">The sequence shown here is derived from an EMBL/GenBank/DDBJ whole genome shotgun (WGS) entry which is preliminary data.</text>
</comment>
<evidence type="ECO:0000313" key="3">
    <source>
        <dbReference type="Proteomes" id="UP000245507"/>
    </source>
</evidence>
<organism evidence="2 3">
    <name type="scientific">Nocardioides silvaticus</name>
    <dbReference type="NCBI Taxonomy" id="2201891"/>
    <lineage>
        <taxon>Bacteria</taxon>
        <taxon>Bacillati</taxon>
        <taxon>Actinomycetota</taxon>
        <taxon>Actinomycetes</taxon>
        <taxon>Propionibacteriales</taxon>
        <taxon>Nocardioidaceae</taxon>
        <taxon>Nocardioides</taxon>
    </lineage>
</organism>
<dbReference type="PANTHER" id="PTHR43433:SF5">
    <property type="entry name" value="AB HYDROLASE-1 DOMAIN-CONTAINING PROTEIN"/>
    <property type="match status" value="1"/>
</dbReference>
<evidence type="ECO:0000313" key="2">
    <source>
        <dbReference type="EMBL" id="PWN03090.1"/>
    </source>
</evidence>
<dbReference type="SUPFAM" id="SSF53474">
    <property type="entry name" value="alpha/beta-Hydrolases"/>
    <property type="match status" value="1"/>
</dbReference>
<dbReference type="AlphaFoldDB" id="A0A316TF90"/>
<proteinExistence type="predicted"/>
<dbReference type="InterPro" id="IPR000073">
    <property type="entry name" value="AB_hydrolase_1"/>
</dbReference>
<dbReference type="Pfam" id="PF00561">
    <property type="entry name" value="Abhydrolase_1"/>
    <property type="match status" value="1"/>
</dbReference>
<reference evidence="2 3" key="1">
    <citation type="submission" date="2018-05" db="EMBL/GenBank/DDBJ databases">
        <title>Nocardioides silvaticus genome.</title>
        <authorList>
            <person name="Li C."/>
            <person name="Wang G."/>
        </authorList>
    </citation>
    <scope>NUCLEOTIDE SEQUENCE [LARGE SCALE GENOMIC DNA]</scope>
    <source>
        <strain evidence="2 3">CCTCC AB 2018079</strain>
    </source>
</reference>
<dbReference type="InterPro" id="IPR029058">
    <property type="entry name" value="AB_hydrolase_fold"/>
</dbReference>
<dbReference type="Proteomes" id="UP000245507">
    <property type="component" value="Unassembled WGS sequence"/>
</dbReference>
<dbReference type="EMBL" id="QGDD01000003">
    <property type="protein sequence ID" value="PWN03090.1"/>
    <property type="molecule type" value="Genomic_DNA"/>
</dbReference>
<keyword evidence="3" id="KW-1185">Reference proteome</keyword>
<sequence>MALGYSPPTYAPWMTERIALDLPDGRVLDVRVSGPTDGPLFIWHHGTPGCGHQGPRQQRVLHERGVRFASYSRAGAAGSTRNPGRAVADVAADMAAIADHLGAERFLTGGQSGGGPHALATGALLPDRVLAVLAVCSVKPYVGQPDFLDGMGADNVEEFGLAVEGEAPLLAYLERQRPELLDTGVDDVIRALDTLLPDVDRAVLTGEVGSELLESLQGGVQELYGWLDDDLAFTKDWGFAVDEIAVPTYVWQGDADLMVPFHHGEWLAARIPGAVAHLEPGEGHLSIQVNNFGDMVDEVLAHVPRR</sequence>
<evidence type="ECO:0000259" key="1">
    <source>
        <dbReference type="Pfam" id="PF00561"/>
    </source>
</evidence>